<dbReference type="EMBL" id="BTPU01000088">
    <property type="protein sequence ID" value="GMQ64953.1"/>
    <property type="molecule type" value="Genomic_DNA"/>
</dbReference>
<evidence type="ECO:0000313" key="2">
    <source>
        <dbReference type="Proteomes" id="UP001374599"/>
    </source>
</evidence>
<protein>
    <submittedName>
        <fullName evidence="1">Manganese efflux pump MntP family protein</fullName>
    </submittedName>
</protein>
<reference evidence="1" key="1">
    <citation type="submission" date="2023-09" db="EMBL/GenBank/DDBJ databases">
        <title>Vallitalea sediminicola and Vallitalea maricola sp. nov., anaerobic bacteria isolated from marine sediment.</title>
        <authorList>
            <person name="Hirano S."/>
            <person name="Maeda A."/>
            <person name="Terahara T."/>
            <person name="Mori K."/>
            <person name="Hamada M."/>
            <person name="Matsumoto R."/>
            <person name="Kobayashi T."/>
        </authorList>
    </citation>
    <scope>NUCLEOTIDE SEQUENCE</scope>
    <source>
        <strain evidence="1">AN17-2</strain>
    </source>
</reference>
<keyword evidence="2" id="KW-1185">Reference proteome</keyword>
<sequence length="188" mass="19867">MSIYSIVLVALSLSMDAFAVSITLGLTSDNNYNLTAVKAGLSFGLFQGGMAGIGWALGCSLRRVIDPIDHWIAFLLLSAIGINFIKESKNPSLNTLSIDSLKVLITLSLATSIDALATGVTFSLLNANILISVCLIGQITYFASVMGVFIGRGLSKSTKLQSCVNILGGIILIMIGLKIIITHLISNM</sequence>
<comment type="caution">
    <text evidence="1">The sequence shown here is derived from an EMBL/GenBank/DDBJ whole genome shotgun (WGS) entry which is preliminary data.</text>
</comment>
<proteinExistence type="predicted"/>
<organism evidence="1 2">
    <name type="scientific">Vallitalea maricola</name>
    <dbReference type="NCBI Taxonomy" id="3074433"/>
    <lineage>
        <taxon>Bacteria</taxon>
        <taxon>Bacillati</taxon>
        <taxon>Bacillota</taxon>
        <taxon>Clostridia</taxon>
        <taxon>Lachnospirales</taxon>
        <taxon>Vallitaleaceae</taxon>
        <taxon>Vallitalea</taxon>
    </lineage>
</organism>
<accession>A0ACB5UR33</accession>
<dbReference type="Proteomes" id="UP001374599">
    <property type="component" value="Unassembled WGS sequence"/>
</dbReference>
<gene>
    <name evidence="1" type="ORF">AN2V17_41930</name>
</gene>
<evidence type="ECO:0000313" key="1">
    <source>
        <dbReference type="EMBL" id="GMQ64953.1"/>
    </source>
</evidence>
<name>A0ACB5UR33_9FIRM</name>